<dbReference type="SUPFAM" id="SSF55298">
    <property type="entry name" value="YjgF-like"/>
    <property type="match status" value="1"/>
</dbReference>
<name>A0ABQ6CL83_9HYPH</name>
<dbReference type="RefSeq" id="WP_284314108.1">
    <property type="nucleotide sequence ID" value="NZ_BSPC01000040.1"/>
</dbReference>
<dbReference type="Gene3D" id="3.30.1330.40">
    <property type="entry name" value="RutC-like"/>
    <property type="match status" value="1"/>
</dbReference>
<dbReference type="Proteomes" id="UP001156882">
    <property type="component" value="Unassembled WGS sequence"/>
</dbReference>
<keyword evidence="3" id="KW-1185">Reference proteome</keyword>
<dbReference type="CDD" id="cd06150">
    <property type="entry name" value="YjgF_YER057c_UK114_like_2"/>
    <property type="match status" value="1"/>
</dbReference>
<evidence type="ECO:0000313" key="3">
    <source>
        <dbReference type="Proteomes" id="UP001156882"/>
    </source>
</evidence>
<evidence type="ECO:0000256" key="1">
    <source>
        <dbReference type="ARBA" id="ARBA00010552"/>
    </source>
</evidence>
<organism evidence="2 3">
    <name type="scientific">Labrys miyagiensis</name>
    <dbReference type="NCBI Taxonomy" id="346912"/>
    <lineage>
        <taxon>Bacteria</taxon>
        <taxon>Pseudomonadati</taxon>
        <taxon>Pseudomonadota</taxon>
        <taxon>Alphaproteobacteria</taxon>
        <taxon>Hyphomicrobiales</taxon>
        <taxon>Xanthobacteraceae</taxon>
        <taxon>Labrys</taxon>
    </lineage>
</organism>
<dbReference type="EMBL" id="BSPC01000040">
    <property type="protein sequence ID" value="GLS21043.1"/>
    <property type="molecule type" value="Genomic_DNA"/>
</dbReference>
<comment type="caution">
    <text evidence="2">The sequence shown here is derived from an EMBL/GenBank/DDBJ whole genome shotgun (WGS) entry which is preliminary data.</text>
</comment>
<evidence type="ECO:0000313" key="2">
    <source>
        <dbReference type="EMBL" id="GLS21043.1"/>
    </source>
</evidence>
<comment type="similarity">
    <text evidence="1">Belongs to the RutC family.</text>
</comment>
<accession>A0ABQ6CL83</accession>
<reference evidence="3" key="1">
    <citation type="journal article" date="2019" name="Int. J. Syst. Evol. Microbiol.">
        <title>The Global Catalogue of Microorganisms (GCM) 10K type strain sequencing project: providing services to taxonomists for standard genome sequencing and annotation.</title>
        <authorList>
            <consortium name="The Broad Institute Genomics Platform"/>
            <consortium name="The Broad Institute Genome Sequencing Center for Infectious Disease"/>
            <person name="Wu L."/>
            <person name="Ma J."/>
        </authorList>
    </citation>
    <scope>NUCLEOTIDE SEQUENCE [LARGE SCALE GENOMIC DNA]</scope>
    <source>
        <strain evidence="3">NBRC 101365</strain>
    </source>
</reference>
<dbReference type="InterPro" id="IPR019897">
    <property type="entry name" value="RidA_CS"/>
</dbReference>
<proteinExistence type="inferred from homology"/>
<dbReference type="PROSITE" id="PS01094">
    <property type="entry name" value="UPF0076"/>
    <property type="match status" value="1"/>
</dbReference>
<protein>
    <recommendedName>
        <fullName evidence="4">Enamine deaminase RidA, house cleaning of reactive enamine intermediates, YjgF/YER057c/UK114 family</fullName>
    </recommendedName>
</protein>
<dbReference type="InterPro" id="IPR006175">
    <property type="entry name" value="YjgF/YER057c/UK114"/>
</dbReference>
<evidence type="ECO:0008006" key="4">
    <source>
        <dbReference type="Google" id="ProtNLM"/>
    </source>
</evidence>
<sequence length="116" mass="12469">MSLKRIGAGNRMSDAVIHGDKIYLSGYIAETSVGKSVKEQTEDILAQIDETLKEAGSDKTKVIKANIWLTDIGTWAQMNEAWDAWVVPGQAPARATVEAKLAGPGLDVEIMVEAAL</sequence>
<dbReference type="InterPro" id="IPR035959">
    <property type="entry name" value="RutC-like_sf"/>
</dbReference>
<dbReference type="PANTHER" id="PTHR47328">
    <property type="match status" value="1"/>
</dbReference>
<dbReference type="Pfam" id="PF01042">
    <property type="entry name" value="Ribonuc_L-PSP"/>
    <property type="match status" value="1"/>
</dbReference>
<dbReference type="InterPro" id="IPR035709">
    <property type="entry name" value="YoaB-like"/>
</dbReference>
<dbReference type="PANTHER" id="PTHR47328:SF1">
    <property type="entry name" value="RUTC FAMILY PROTEIN YOAB"/>
    <property type="match status" value="1"/>
</dbReference>
<gene>
    <name evidence="2" type="ORF">GCM10007874_40600</name>
</gene>